<evidence type="ECO:0000256" key="2">
    <source>
        <dbReference type="ARBA" id="ARBA00022980"/>
    </source>
</evidence>
<dbReference type="EMBL" id="KV700127">
    <property type="protein sequence ID" value="OCF33206.1"/>
    <property type="molecule type" value="Genomic_DNA"/>
</dbReference>
<dbReference type="NCBIfam" id="TIGR01022">
    <property type="entry name" value="rpmJ_bact"/>
    <property type="match status" value="1"/>
</dbReference>
<dbReference type="OrthoDB" id="10265903at2759"/>
<evidence type="ECO:0000256" key="1">
    <source>
        <dbReference type="ARBA" id="ARBA00007645"/>
    </source>
</evidence>
<dbReference type="GO" id="GO:0006412">
    <property type="term" value="P:translation"/>
    <property type="evidence" value="ECO:0007669"/>
    <property type="project" value="InterPro"/>
</dbReference>
<dbReference type="Pfam" id="PF00444">
    <property type="entry name" value="Ribosomal_L36"/>
    <property type="match status" value="1"/>
</dbReference>
<dbReference type="InterPro" id="IPR035977">
    <property type="entry name" value="Ribosomal_bL36_sp"/>
</dbReference>
<dbReference type="GO" id="GO:0003735">
    <property type="term" value="F:structural constituent of ribosome"/>
    <property type="evidence" value="ECO:0007669"/>
    <property type="project" value="InterPro"/>
</dbReference>
<dbReference type="InterPro" id="IPR000473">
    <property type="entry name" value="Ribosomal_bL36"/>
</dbReference>
<keyword evidence="3 4" id="KW-0687">Ribonucleoprotein</keyword>
<evidence type="ECO:0000313" key="6">
    <source>
        <dbReference type="Proteomes" id="UP000092666"/>
    </source>
</evidence>
<dbReference type="PANTHER" id="PTHR18804:SF16">
    <property type="entry name" value="RIBOSOMAL PROTEIN"/>
    <property type="match status" value="1"/>
</dbReference>
<evidence type="ECO:0000313" key="5">
    <source>
        <dbReference type="EMBL" id="OCF33206.1"/>
    </source>
</evidence>
<organism evidence="5 6">
    <name type="scientific">Kwoniella heveanensis BCC8398</name>
    <dbReference type="NCBI Taxonomy" id="1296120"/>
    <lineage>
        <taxon>Eukaryota</taxon>
        <taxon>Fungi</taxon>
        <taxon>Dikarya</taxon>
        <taxon>Basidiomycota</taxon>
        <taxon>Agaricomycotina</taxon>
        <taxon>Tremellomycetes</taxon>
        <taxon>Tremellales</taxon>
        <taxon>Cryptococcaceae</taxon>
        <taxon>Kwoniella</taxon>
    </lineage>
</organism>
<keyword evidence="2 4" id="KW-0689">Ribosomal protein</keyword>
<gene>
    <name evidence="5" type="ORF">I316_05251</name>
</gene>
<dbReference type="STRING" id="1296120.A0A1B9GQC3"/>
<reference evidence="5 6" key="1">
    <citation type="submission" date="2013-07" db="EMBL/GenBank/DDBJ databases">
        <title>The Genome Sequence of Cryptococcus heveanensis BCC8398.</title>
        <authorList>
            <consortium name="The Broad Institute Genome Sequencing Platform"/>
            <person name="Cuomo C."/>
            <person name="Litvintseva A."/>
            <person name="Chen Y."/>
            <person name="Heitman J."/>
            <person name="Sun S."/>
            <person name="Springer D."/>
            <person name="Dromer F."/>
            <person name="Young S.K."/>
            <person name="Zeng Q."/>
            <person name="Gargeya S."/>
            <person name="Fitzgerald M."/>
            <person name="Abouelleil A."/>
            <person name="Alvarado L."/>
            <person name="Berlin A.M."/>
            <person name="Chapman S.B."/>
            <person name="Dewar J."/>
            <person name="Goldberg J."/>
            <person name="Griggs A."/>
            <person name="Gujja S."/>
            <person name="Hansen M."/>
            <person name="Howarth C."/>
            <person name="Imamovic A."/>
            <person name="Larimer J."/>
            <person name="McCowan C."/>
            <person name="Murphy C."/>
            <person name="Pearson M."/>
            <person name="Priest M."/>
            <person name="Roberts A."/>
            <person name="Saif S."/>
            <person name="Shea T."/>
            <person name="Sykes S."/>
            <person name="Wortman J."/>
            <person name="Nusbaum C."/>
            <person name="Birren B."/>
        </authorList>
    </citation>
    <scope>NUCLEOTIDE SEQUENCE [LARGE SCALE GENOMIC DNA]</scope>
    <source>
        <strain evidence="5 6">BCC8398</strain>
    </source>
</reference>
<keyword evidence="6" id="KW-1185">Reference proteome</keyword>
<dbReference type="InterPro" id="IPR052010">
    <property type="entry name" value="Ribosomal_LSU_bL36"/>
</dbReference>
<dbReference type="SUPFAM" id="SSF57840">
    <property type="entry name" value="Ribosomal protein L36"/>
    <property type="match status" value="1"/>
</dbReference>
<dbReference type="Proteomes" id="UP000092666">
    <property type="component" value="Unassembled WGS sequence"/>
</dbReference>
<sequence>MFQAILRRLPTPLAGPSRLPLTGHSTTIGARQCSSCPPRAPLALNVPSVRPNLAHSQILSSASSSIARGGPTMIQVRGMKVRSSVKRFCDGCSVVRRKGRIYVICSKNPKHKQVSV</sequence>
<dbReference type="PANTHER" id="PTHR18804">
    <property type="entry name" value="RIBOSOMAL PROTEIN"/>
    <property type="match status" value="1"/>
</dbReference>
<reference evidence="6" key="2">
    <citation type="submission" date="2013-12" db="EMBL/GenBank/DDBJ databases">
        <title>Evolution of pathogenesis and genome organization in the Tremellales.</title>
        <authorList>
            <person name="Cuomo C."/>
            <person name="Litvintseva A."/>
            <person name="Heitman J."/>
            <person name="Chen Y."/>
            <person name="Sun S."/>
            <person name="Springer D."/>
            <person name="Dromer F."/>
            <person name="Young S."/>
            <person name="Zeng Q."/>
            <person name="Chapman S."/>
            <person name="Gujja S."/>
            <person name="Saif S."/>
            <person name="Birren B."/>
        </authorList>
    </citation>
    <scope>NUCLEOTIDE SEQUENCE [LARGE SCALE GENOMIC DNA]</scope>
    <source>
        <strain evidence="6">BCC8398</strain>
    </source>
</reference>
<dbReference type="HAMAP" id="MF_00251">
    <property type="entry name" value="Ribosomal_bL36"/>
    <property type="match status" value="1"/>
</dbReference>
<accession>A0A1B9GQC3</accession>
<name>A0A1B9GQC3_9TREE</name>
<dbReference type="AlphaFoldDB" id="A0A1B9GQC3"/>
<comment type="similarity">
    <text evidence="1 4">Belongs to the bacterial ribosomal protein bL36 family.</text>
</comment>
<evidence type="ECO:0000256" key="4">
    <source>
        <dbReference type="RuleBase" id="RU000570"/>
    </source>
</evidence>
<dbReference type="GO" id="GO:0005840">
    <property type="term" value="C:ribosome"/>
    <property type="evidence" value="ECO:0007669"/>
    <property type="project" value="UniProtKB-KW"/>
</dbReference>
<dbReference type="GO" id="GO:1990904">
    <property type="term" value="C:ribonucleoprotein complex"/>
    <property type="evidence" value="ECO:0007669"/>
    <property type="project" value="UniProtKB-KW"/>
</dbReference>
<protein>
    <recommendedName>
        <fullName evidence="4">Ribosomal protein</fullName>
    </recommendedName>
</protein>
<proteinExistence type="inferred from homology"/>
<evidence type="ECO:0000256" key="3">
    <source>
        <dbReference type="ARBA" id="ARBA00023274"/>
    </source>
</evidence>